<gene>
    <name evidence="6" type="ORF">AUC70_01550</name>
</gene>
<dbReference type="InterPro" id="IPR000032">
    <property type="entry name" value="HPr-like"/>
</dbReference>
<dbReference type="Proteomes" id="UP000094172">
    <property type="component" value="Unassembled WGS sequence"/>
</dbReference>
<protein>
    <recommendedName>
        <fullName evidence="5">HPr domain-containing protein</fullName>
    </recommendedName>
</protein>
<dbReference type="CDD" id="cd00367">
    <property type="entry name" value="PTS-HPr_like"/>
    <property type="match status" value="1"/>
</dbReference>
<dbReference type="GO" id="GO:0009401">
    <property type="term" value="P:phosphoenolpyruvate-dependent sugar phosphotransferase system"/>
    <property type="evidence" value="ECO:0007669"/>
    <property type="project" value="UniProtKB-KW"/>
</dbReference>
<comment type="similarity">
    <text evidence="2">Belongs to the HPr family.</text>
</comment>
<proteinExistence type="inferred from homology"/>
<reference evidence="6 7" key="1">
    <citation type="journal article" date="2016" name="Environ. Microbiol.">
        <title>New Methyloceanibacter diversity from North Sea sediments includes methanotroph containing solely the soluble methane monooxygenase.</title>
        <authorList>
            <person name="Vekeman B."/>
            <person name="Kerckhof F.M."/>
            <person name="Cremers G."/>
            <person name="de Vos P."/>
            <person name="Vandamme P."/>
            <person name="Boon N."/>
            <person name="Op den Camp H.J."/>
            <person name="Heylen K."/>
        </authorList>
    </citation>
    <scope>NUCLEOTIDE SEQUENCE [LARGE SCALE GENOMIC DNA]</scope>
    <source>
        <strain evidence="6 7">R-67176</strain>
    </source>
</reference>
<dbReference type="PANTHER" id="PTHR33705:SF2">
    <property type="entry name" value="PHOSPHOCARRIER PROTEIN NPR"/>
    <property type="match status" value="1"/>
</dbReference>
<feature type="domain" description="HPr" evidence="5">
    <location>
        <begin position="17"/>
        <end position="104"/>
    </location>
</feature>
<evidence type="ECO:0000256" key="2">
    <source>
        <dbReference type="ARBA" id="ARBA00010736"/>
    </source>
</evidence>
<dbReference type="PRINTS" id="PR00107">
    <property type="entry name" value="PHOSPHOCPHPR"/>
</dbReference>
<evidence type="ECO:0000259" key="5">
    <source>
        <dbReference type="PROSITE" id="PS51350"/>
    </source>
</evidence>
<dbReference type="GO" id="GO:0005737">
    <property type="term" value="C:cytoplasm"/>
    <property type="evidence" value="ECO:0007669"/>
    <property type="project" value="UniProtKB-SubCell"/>
</dbReference>
<dbReference type="NCBIfam" id="TIGR01003">
    <property type="entry name" value="PTS_HPr_family"/>
    <property type="match status" value="1"/>
</dbReference>
<accession>A0A1E3VQ07</accession>
<keyword evidence="7" id="KW-1185">Reference proteome</keyword>
<name>A0A1E3VQ07_9HYPH</name>
<dbReference type="PROSITE" id="PS51350">
    <property type="entry name" value="PTS_HPR_DOM"/>
    <property type="match status" value="1"/>
</dbReference>
<keyword evidence="4" id="KW-0598">Phosphotransferase system</keyword>
<dbReference type="STRING" id="1774970.AUC70_01550"/>
<evidence type="ECO:0000313" key="6">
    <source>
        <dbReference type="EMBL" id="ODR95610.1"/>
    </source>
</evidence>
<evidence type="ECO:0000313" key="7">
    <source>
        <dbReference type="Proteomes" id="UP000094172"/>
    </source>
</evidence>
<evidence type="ECO:0000256" key="3">
    <source>
        <dbReference type="ARBA" id="ARBA00022490"/>
    </source>
</evidence>
<dbReference type="EMBL" id="LPWE01000010">
    <property type="protein sequence ID" value="ODR95610.1"/>
    <property type="molecule type" value="Genomic_DNA"/>
</dbReference>
<organism evidence="6 7">
    <name type="scientific">Methyloceanibacter stevinii</name>
    <dbReference type="NCBI Taxonomy" id="1774970"/>
    <lineage>
        <taxon>Bacteria</taxon>
        <taxon>Pseudomonadati</taxon>
        <taxon>Pseudomonadota</taxon>
        <taxon>Alphaproteobacteria</taxon>
        <taxon>Hyphomicrobiales</taxon>
        <taxon>Hyphomicrobiaceae</taxon>
        <taxon>Methyloceanibacter</taxon>
    </lineage>
</organism>
<dbReference type="InterPro" id="IPR035895">
    <property type="entry name" value="HPr-like_sf"/>
</dbReference>
<dbReference type="PROSITE" id="PS00369">
    <property type="entry name" value="PTS_HPR_HIS"/>
    <property type="match status" value="1"/>
</dbReference>
<dbReference type="InterPro" id="IPR050399">
    <property type="entry name" value="HPr"/>
</dbReference>
<dbReference type="Gene3D" id="3.30.1340.10">
    <property type="entry name" value="HPr-like"/>
    <property type="match status" value="1"/>
</dbReference>
<dbReference type="InterPro" id="IPR001020">
    <property type="entry name" value="PTS_HPr_His_P_site"/>
</dbReference>
<comment type="caution">
    <text evidence="6">The sequence shown here is derived from an EMBL/GenBank/DDBJ whole genome shotgun (WGS) entry which is preliminary data.</text>
</comment>
<dbReference type="SUPFAM" id="SSF55594">
    <property type="entry name" value="HPr-like"/>
    <property type="match status" value="1"/>
</dbReference>
<evidence type="ECO:0000256" key="1">
    <source>
        <dbReference type="ARBA" id="ARBA00004496"/>
    </source>
</evidence>
<dbReference type="Pfam" id="PF00381">
    <property type="entry name" value="PTS-HPr"/>
    <property type="match status" value="1"/>
</dbReference>
<sequence>MGSTKARIELSDPANGAYAANVLIPNKKGLHARASAQFVRTAGDYKANVQVSRDGQTVGGTSIMGLMMLAAGQGDFIHIEASGESAKAAIQALVALVEDGFGEED</sequence>
<comment type="subcellular location">
    <subcellularLocation>
        <location evidence="1">Cytoplasm</location>
    </subcellularLocation>
</comment>
<keyword evidence="3" id="KW-0963">Cytoplasm</keyword>
<dbReference type="PANTHER" id="PTHR33705">
    <property type="entry name" value="PHOSPHOCARRIER PROTEIN HPR"/>
    <property type="match status" value="1"/>
</dbReference>
<dbReference type="AlphaFoldDB" id="A0A1E3VQ07"/>
<evidence type="ECO:0000256" key="4">
    <source>
        <dbReference type="ARBA" id="ARBA00022683"/>
    </source>
</evidence>
<dbReference type="RefSeq" id="WP_069443815.1">
    <property type="nucleotide sequence ID" value="NZ_LPWE01000010.1"/>
</dbReference>